<dbReference type="Pfam" id="PF07691">
    <property type="entry name" value="PA14"/>
    <property type="match status" value="2"/>
</dbReference>
<name>A0ABD3M569_9STRA</name>
<dbReference type="InterPro" id="IPR044801">
    <property type="entry name" value="Filamin"/>
</dbReference>
<evidence type="ECO:0008006" key="11">
    <source>
        <dbReference type="Google" id="ProtNLM"/>
    </source>
</evidence>
<dbReference type="SMART" id="SM00758">
    <property type="entry name" value="PA14"/>
    <property type="match status" value="2"/>
</dbReference>
<keyword evidence="3" id="KW-0106">Calcium</keyword>
<evidence type="ECO:0000256" key="5">
    <source>
        <dbReference type="PROSITE-ProRule" id="PRU00087"/>
    </source>
</evidence>
<dbReference type="InterPro" id="IPR000742">
    <property type="entry name" value="EGF"/>
</dbReference>
<dbReference type="SUPFAM" id="SSF81296">
    <property type="entry name" value="E set domains"/>
    <property type="match status" value="6"/>
</dbReference>
<feature type="signal peptide" evidence="6">
    <location>
        <begin position="1"/>
        <end position="23"/>
    </location>
</feature>
<dbReference type="InterPro" id="IPR014756">
    <property type="entry name" value="Ig_E-set"/>
</dbReference>
<accession>A0ABD3M569</accession>
<keyword evidence="4" id="KW-0245">EGF-like domain</keyword>
<dbReference type="PROSITE" id="PS50194">
    <property type="entry name" value="FILAMIN_REPEAT"/>
    <property type="match status" value="6"/>
</dbReference>
<dbReference type="PROSITE" id="PS51820">
    <property type="entry name" value="PA14"/>
    <property type="match status" value="3"/>
</dbReference>
<reference evidence="9 10" key="1">
    <citation type="submission" date="2024-10" db="EMBL/GenBank/DDBJ databases">
        <title>Updated reference genomes for cyclostephanoid diatoms.</title>
        <authorList>
            <person name="Roberts W.R."/>
            <person name="Alverson A.J."/>
        </authorList>
    </citation>
    <scope>NUCLEOTIDE SEQUENCE [LARGE SCALE GENOMIC DNA]</scope>
    <source>
        <strain evidence="9 10">AJA232-27</strain>
    </source>
</reference>
<feature type="domain" description="PA14" evidence="8">
    <location>
        <begin position="1253"/>
        <end position="1392"/>
    </location>
</feature>
<dbReference type="Gene3D" id="2.60.40.10">
    <property type="entry name" value="Immunoglobulins"/>
    <property type="match status" value="7"/>
</dbReference>
<dbReference type="PANTHER" id="PTHR38537">
    <property type="entry name" value="JITTERBUG, ISOFORM N"/>
    <property type="match status" value="1"/>
</dbReference>
<evidence type="ECO:0000256" key="2">
    <source>
        <dbReference type="ARBA" id="ARBA00022737"/>
    </source>
</evidence>
<dbReference type="SMART" id="SM00237">
    <property type="entry name" value="Calx_beta"/>
    <property type="match status" value="1"/>
</dbReference>
<feature type="disulfide bond" evidence="4">
    <location>
        <begin position="145"/>
        <end position="155"/>
    </location>
</feature>
<dbReference type="InterPro" id="IPR002049">
    <property type="entry name" value="LE_dom"/>
</dbReference>
<feature type="domain" description="PA14" evidence="8">
    <location>
        <begin position="1729"/>
        <end position="1862"/>
    </location>
</feature>
<keyword evidence="1 6" id="KW-0732">Signal</keyword>
<feature type="repeat" description="Filamin" evidence="5">
    <location>
        <begin position="1411"/>
        <end position="1518"/>
    </location>
</feature>
<dbReference type="SMART" id="SM00557">
    <property type="entry name" value="IG_FLMN"/>
    <property type="match status" value="3"/>
</dbReference>
<dbReference type="InterPro" id="IPR017868">
    <property type="entry name" value="Filamin/ABP280_repeat-like"/>
</dbReference>
<dbReference type="PROSITE" id="PS00022">
    <property type="entry name" value="EGF_1"/>
    <property type="match status" value="1"/>
</dbReference>
<dbReference type="InterPro" id="IPR013783">
    <property type="entry name" value="Ig-like_fold"/>
</dbReference>
<evidence type="ECO:0000256" key="1">
    <source>
        <dbReference type="ARBA" id="ARBA00022729"/>
    </source>
</evidence>
<protein>
    <recommendedName>
        <fullName evidence="11">PA14 domain-containing protein</fullName>
    </recommendedName>
</protein>
<sequence>MTMMRTRIVVAALLILNPTSSSAYRIKGSDDEHKPFAPYEKGFVQNALDPAVDTASRRALAKRRYALSAVIGEIFGNMRLFSCPNMVGPFSTDGNYYCTSDIHGMCDRTSGICICNEGYAGEACDTCDDTTHFELAGFCYKKRECPNDCSHAGQCNHLTGVCECSDHRVGDDCSISKCDKFHQFCTHCNDEGCIECEEGFSVHKDSPHGAQCEPCWRFDPRCRDCNADACTSCIDMLLLSIHRSGRRPQDPPLPVDELSRELSVTVPFGSQQVDAFYDAEYYFLVDPTLVPLNVSAVECHQGLNYDDSITCSPYLLTSHIMCGNYGTITFESPEYAVREDEGHIRLTIQRTGGGVGEVAVSYSIYPMTAGYNDVTSTAYYTTNQTIVFRPGQIRASFLLTINDDRILESNETFSVHLSNAKGGVIGTQSRTIVTIIDDDAPKTCSNNTSLGHSQRDLGSVEAGTTFKFNIIAKTCAGSVQTIDGETWKVEARIVGSEIAPNDYDTPVALGSCDYSGDGTYACNVDATVDGKYKLDVYQLIPGGLKGYYYTDNYLSTEWLDNIRIDAVVNFTWGEGAVTTFGRDFVSVRWEGFVRPLHSETYTFWLEVDEHARLWIDGVLLIDSWSFSPNSEMLQAQHNLTAQETHELILEYREIRGKASARLLWSSASTYISAIPSDSLFYKEPIKNSPFSFVVFPSHPSAKETRAFGQGLYQGIAGKAHSFVIEPRDRFGNNLIGRLQNDAIADYFGSAELVDDTELGLGNSRIPVTILYNSSTFQYVSSWTPGRSGIYRLNVTLLHRTQGTDMDESHIFGSPFLVSTSPGITSAPESIAEGGHGHCPPWVESCPGIYHGMVGKETSFFIKSFDRYRNARESGGDNWKVVLVSTSSADYYSGRVIDGSNGTYSVVVTPFTSGPNDLHVTLDDAAIAGSPFRMDVVHGHVSGAASFVINEEEVMTMISLEENTLVIQATDEFGNDAIYCNDYPFETSVVVEGENVDTSKTRVHYVGAGVYSVTVTNLNSGSMNISVKVNDYDVKHSPFDIAVLPGAFSASKSAARGEGLSRATAGEEQHFVIQSKDVVGNDKMDHEEQSFDVRLILGDSNDEVEVIGTYNFIGGGQYLVNYACYKSGDYVMRVRDTDGVDIAGSPFQVTVAPAAMSGPHSLVAGQGLLSGVAGDLAEVRVYGRDKYMNSVSHSVEVIEMTMTLTSRHQSDWEGSQLSEHAGIHQLARDSGNGVFFLDYIPKLSGTYELKLTTYSPGGLDGAHFSSPELLPDYLVSTSMDNIVEKYYDDDLIGELVGTQALLGSVWNGKIAANHDEEYTIIVQCNEEGYASLAVDGKYVPWQSCFPMTSTTVVMKEGKTVDFSLRYKSLEGSAFVVLMWSSPSVPLEKIPSRNLFHQVIVGDTAFHRVEIVPNAVYASKSTALGNSLTSAIAGIEREFLVECRDGFGSGDVGNLALNGGANLEVVLINYENQVDLRAKVLDNNNGTYFVQYTALRAGDYFLSITVNESSVKGSPFLLRVEPGETEAEETILLNQNMLEFVTGREIGLEIQTMDSNRNKRNAGNDEIIAVLSPLPVEEHQSTLHCKLEYVIDGLYNITCPAASLSGSYLLDIRILTSSGSHPIKSSPFPIIIVPGGATAEMTLITGLDIGKDSEELISKAGRYETFSVRSHDRFNNALNTGGNHFIARVRGDTRIESSEKQIEVIDQGNGSYIFAYRLSQPSTYEIDVKMVTGTGLVGSYYADETSFTAGIPERLVIDEQINFSIRRLDEKNLFSTIVWTGFLSFPHTSDFEFDVTGVEGSFKLWIGDRIVLDTDEGSTRGSFRSIVNIVYEIKIEYYLDINRLLLQLFWSSRRMGRNIVPKHHFFSSSEPIRGSPFHLTVTR</sequence>
<feature type="disulfide bond" evidence="4">
    <location>
        <begin position="164"/>
        <end position="173"/>
    </location>
</feature>
<feature type="domain" description="EGF-like" evidence="7">
    <location>
        <begin position="141"/>
        <end position="174"/>
    </location>
</feature>
<dbReference type="InterPro" id="IPR003644">
    <property type="entry name" value="Calx_beta"/>
</dbReference>
<dbReference type="InterPro" id="IPR038081">
    <property type="entry name" value="CalX-like_sf"/>
</dbReference>
<dbReference type="CDD" id="cd00055">
    <property type="entry name" value="EGF_Lam"/>
    <property type="match status" value="2"/>
</dbReference>
<dbReference type="InterPro" id="IPR001298">
    <property type="entry name" value="Filamin/ABP280_rpt"/>
</dbReference>
<proteinExistence type="predicted"/>
<evidence type="ECO:0000313" key="9">
    <source>
        <dbReference type="EMBL" id="KAL3759200.1"/>
    </source>
</evidence>
<evidence type="ECO:0000259" key="8">
    <source>
        <dbReference type="PROSITE" id="PS51820"/>
    </source>
</evidence>
<dbReference type="PANTHER" id="PTHR38537:SF8">
    <property type="entry name" value="FILAMIN-A"/>
    <property type="match status" value="1"/>
</dbReference>
<keyword evidence="10" id="KW-1185">Reference proteome</keyword>
<evidence type="ECO:0000259" key="7">
    <source>
        <dbReference type="PROSITE" id="PS50026"/>
    </source>
</evidence>
<feature type="repeat" description="Filamin" evidence="5">
    <location>
        <begin position="846"/>
        <end position="935"/>
    </location>
</feature>
<dbReference type="PROSITE" id="PS50026">
    <property type="entry name" value="EGF_3"/>
    <property type="match status" value="1"/>
</dbReference>
<feature type="repeat" description="Filamin" evidence="5">
    <location>
        <begin position="1044"/>
        <end position="1150"/>
    </location>
</feature>
<dbReference type="EMBL" id="JALLBG020000209">
    <property type="protein sequence ID" value="KAL3759200.1"/>
    <property type="molecule type" value="Genomic_DNA"/>
</dbReference>
<feature type="repeat" description="Filamin" evidence="5">
    <location>
        <begin position="958"/>
        <end position="1042"/>
    </location>
</feature>
<dbReference type="Proteomes" id="UP001530293">
    <property type="component" value="Unassembled WGS sequence"/>
</dbReference>
<organism evidence="9 10">
    <name type="scientific">Discostella pseudostelligera</name>
    <dbReference type="NCBI Taxonomy" id="259834"/>
    <lineage>
        <taxon>Eukaryota</taxon>
        <taxon>Sar</taxon>
        <taxon>Stramenopiles</taxon>
        <taxon>Ochrophyta</taxon>
        <taxon>Bacillariophyta</taxon>
        <taxon>Coscinodiscophyceae</taxon>
        <taxon>Thalassiosirophycidae</taxon>
        <taxon>Stephanodiscales</taxon>
        <taxon>Stephanodiscaceae</taxon>
        <taxon>Discostella</taxon>
    </lineage>
</organism>
<gene>
    <name evidence="9" type="ORF">ACHAWU_008902</name>
</gene>
<dbReference type="InterPro" id="IPR011658">
    <property type="entry name" value="PA14_dom"/>
</dbReference>
<dbReference type="SUPFAM" id="SSF56988">
    <property type="entry name" value="Anthrax protective antigen"/>
    <property type="match status" value="3"/>
</dbReference>
<evidence type="ECO:0000256" key="3">
    <source>
        <dbReference type="ARBA" id="ARBA00022837"/>
    </source>
</evidence>
<dbReference type="Pfam" id="PF03160">
    <property type="entry name" value="Calx-beta"/>
    <property type="match status" value="1"/>
</dbReference>
<feature type="chain" id="PRO_5044843955" description="PA14 domain-containing protein" evidence="6">
    <location>
        <begin position="24"/>
        <end position="1881"/>
    </location>
</feature>
<dbReference type="InterPro" id="IPR037524">
    <property type="entry name" value="PA14/GLEYA"/>
</dbReference>
<feature type="domain" description="PA14" evidence="8">
    <location>
        <begin position="539"/>
        <end position="678"/>
    </location>
</feature>
<dbReference type="Gene3D" id="2.60.40.2030">
    <property type="match status" value="1"/>
</dbReference>
<keyword evidence="2" id="KW-0677">Repeat</keyword>
<dbReference type="SUPFAM" id="SSF141072">
    <property type="entry name" value="CalX-like"/>
    <property type="match status" value="1"/>
</dbReference>
<dbReference type="Gene3D" id="3.90.182.10">
    <property type="entry name" value="Toxin - Anthrax Protective Antigen,domain 1"/>
    <property type="match status" value="3"/>
</dbReference>
<feature type="repeat" description="Filamin" evidence="5">
    <location>
        <begin position="1632"/>
        <end position="1728"/>
    </location>
</feature>
<evidence type="ECO:0000313" key="10">
    <source>
        <dbReference type="Proteomes" id="UP001530293"/>
    </source>
</evidence>
<comment type="caution">
    <text evidence="9">The sequence shown here is derived from an EMBL/GenBank/DDBJ whole genome shotgun (WGS) entry which is preliminary data.</text>
</comment>
<comment type="caution">
    <text evidence="4">Lacks conserved residue(s) required for the propagation of feature annotation.</text>
</comment>
<dbReference type="Pfam" id="PF00630">
    <property type="entry name" value="Filamin"/>
    <property type="match status" value="3"/>
</dbReference>
<keyword evidence="4" id="KW-1015">Disulfide bond</keyword>
<evidence type="ECO:0000256" key="4">
    <source>
        <dbReference type="PROSITE-ProRule" id="PRU00076"/>
    </source>
</evidence>
<feature type="repeat" description="Filamin" evidence="5">
    <location>
        <begin position="696"/>
        <end position="819"/>
    </location>
</feature>
<evidence type="ECO:0000256" key="6">
    <source>
        <dbReference type="SAM" id="SignalP"/>
    </source>
</evidence>